<keyword evidence="3" id="KW-0378">Hydrolase</keyword>
<keyword evidence="1" id="KW-0732">Signal</keyword>
<dbReference type="AlphaFoldDB" id="A0A9D1GP20"/>
<evidence type="ECO:0000256" key="1">
    <source>
        <dbReference type="SAM" id="SignalP"/>
    </source>
</evidence>
<evidence type="ECO:0000259" key="2">
    <source>
        <dbReference type="Pfam" id="PF13472"/>
    </source>
</evidence>
<evidence type="ECO:0000313" key="4">
    <source>
        <dbReference type="Proteomes" id="UP000886881"/>
    </source>
</evidence>
<dbReference type="Pfam" id="PF13472">
    <property type="entry name" value="Lipase_GDSL_2"/>
    <property type="match status" value="1"/>
</dbReference>
<comment type="caution">
    <text evidence="3">The sequence shown here is derived from an EMBL/GenBank/DDBJ whole genome shotgun (WGS) entry which is preliminary data.</text>
</comment>
<evidence type="ECO:0000313" key="3">
    <source>
        <dbReference type="EMBL" id="HIT47436.1"/>
    </source>
</evidence>
<dbReference type="InterPro" id="IPR036514">
    <property type="entry name" value="SGNH_hydro_sf"/>
</dbReference>
<dbReference type="SUPFAM" id="SSF52266">
    <property type="entry name" value="SGNH hydrolase"/>
    <property type="match status" value="1"/>
</dbReference>
<reference evidence="3" key="2">
    <citation type="journal article" date="2021" name="PeerJ">
        <title>Extensive microbial diversity within the chicken gut microbiome revealed by metagenomics and culture.</title>
        <authorList>
            <person name="Gilroy R."/>
            <person name="Ravi A."/>
            <person name="Getino M."/>
            <person name="Pursley I."/>
            <person name="Horton D.L."/>
            <person name="Alikhan N.F."/>
            <person name="Baker D."/>
            <person name="Gharbi K."/>
            <person name="Hall N."/>
            <person name="Watson M."/>
            <person name="Adriaenssens E.M."/>
            <person name="Foster-Nyarko E."/>
            <person name="Jarju S."/>
            <person name="Secka A."/>
            <person name="Antonio M."/>
            <person name="Oren A."/>
            <person name="Chaudhuri R.R."/>
            <person name="La Ragione R."/>
            <person name="Hildebrand F."/>
            <person name="Pallen M.J."/>
        </authorList>
    </citation>
    <scope>NUCLEOTIDE SEQUENCE</scope>
    <source>
        <strain evidence="3">ChiHecec2B26-709</strain>
    </source>
</reference>
<feature type="domain" description="SGNH hydrolase-type esterase" evidence="2">
    <location>
        <begin position="51"/>
        <end position="247"/>
    </location>
</feature>
<dbReference type="GO" id="GO:0016788">
    <property type="term" value="F:hydrolase activity, acting on ester bonds"/>
    <property type="evidence" value="ECO:0007669"/>
    <property type="project" value="UniProtKB-ARBA"/>
</dbReference>
<gene>
    <name evidence="3" type="ORF">IAC35_06230</name>
</gene>
<feature type="signal peptide" evidence="1">
    <location>
        <begin position="1"/>
        <end position="19"/>
    </location>
</feature>
<dbReference type="CDD" id="cd00229">
    <property type="entry name" value="SGNH_hydrolase"/>
    <property type="match status" value="1"/>
</dbReference>
<dbReference type="Proteomes" id="UP000886881">
    <property type="component" value="Unassembled WGS sequence"/>
</dbReference>
<accession>A0A9D1GP20</accession>
<sequence length="280" mass="31473">MKKFLLLLFFAAVSFNVSASTVSGEQRPVDNPIRTVSSDPGFCGIFHSWGFIGDSLCSGEHEYHREDGSKGYVDLYEYSWGQRMCAAIGAEGENYSQGGETAEGWIEHFWNNPDNNNNDIDAKASPKQAYIIALGVNDAGRGYPAGDVRKDINKDDYTKNAGTFAGYYGGIIQRVKSIQPDAKFFVVTKPQSGRAEDEFNKVIRSMPEVFDNVYVIDLFRYGPSYASGTNFRDSFFLGGHMNAAGYEYTAWMFMTYIDWIIRNNMDDFSQVAFIGTDYEY</sequence>
<name>A0A9D1GP20_9BACT</name>
<organism evidence="3 4">
    <name type="scientific">Candidatus Cryptobacteroides merdipullorum</name>
    <dbReference type="NCBI Taxonomy" id="2840771"/>
    <lineage>
        <taxon>Bacteria</taxon>
        <taxon>Pseudomonadati</taxon>
        <taxon>Bacteroidota</taxon>
        <taxon>Bacteroidia</taxon>
        <taxon>Bacteroidales</taxon>
        <taxon>Candidatus Cryptobacteroides</taxon>
    </lineage>
</organism>
<protein>
    <submittedName>
        <fullName evidence="3">SGNH/GDSL hydrolase family protein</fullName>
    </submittedName>
</protein>
<proteinExistence type="predicted"/>
<dbReference type="EMBL" id="DVLC01000117">
    <property type="protein sequence ID" value="HIT47436.1"/>
    <property type="molecule type" value="Genomic_DNA"/>
</dbReference>
<dbReference type="InterPro" id="IPR013830">
    <property type="entry name" value="SGNH_hydro"/>
</dbReference>
<feature type="chain" id="PRO_5039652644" evidence="1">
    <location>
        <begin position="20"/>
        <end position="280"/>
    </location>
</feature>
<dbReference type="Gene3D" id="3.40.50.1110">
    <property type="entry name" value="SGNH hydrolase"/>
    <property type="match status" value="1"/>
</dbReference>
<reference evidence="3" key="1">
    <citation type="submission" date="2020-10" db="EMBL/GenBank/DDBJ databases">
        <authorList>
            <person name="Gilroy R."/>
        </authorList>
    </citation>
    <scope>NUCLEOTIDE SEQUENCE</scope>
    <source>
        <strain evidence="3">ChiHecec2B26-709</strain>
    </source>
</reference>